<gene>
    <name evidence="2" type="ORF">DVH24_015577</name>
</gene>
<keyword evidence="1" id="KW-0812">Transmembrane</keyword>
<evidence type="ECO:0000313" key="3">
    <source>
        <dbReference type="Proteomes" id="UP000290289"/>
    </source>
</evidence>
<comment type="caution">
    <text evidence="2">The sequence shown here is derived from an EMBL/GenBank/DDBJ whole genome shotgun (WGS) entry which is preliminary data.</text>
</comment>
<keyword evidence="1" id="KW-1133">Transmembrane helix</keyword>
<reference evidence="2 3" key="1">
    <citation type="submission" date="2018-10" db="EMBL/GenBank/DDBJ databases">
        <title>A high-quality apple genome assembly.</title>
        <authorList>
            <person name="Hu J."/>
        </authorList>
    </citation>
    <scope>NUCLEOTIDE SEQUENCE [LARGE SCALE GENOMIC DNA]</scope>
    <source>
        <strain evidence="3">cv. HFTH1</strain>
        <tissue evidence="2">Young leaf</tissue>
    </source>
</reference>
<dbReference type="Proteomes" id="UP000290289">
    <property type="component" value="Chromosome 16"/>
</dbReference>
<keyword evidence="3" id="KW-1185">Reference proteome</keyword>
<keyword evidence="1" id="KW-0472">Membrane</keyword>
<accession>A0A498HN21</accession>
<dbReference type="AlphaFoldDB" id="A0A498HN21"/>
<dbReference type="EMBL" id="RDQH01000342">
    <property type="protein sequence ID" value="RXH70955.1"/>
    <property type="molecule type" value="Genomic_DNA"/>
</dbReference>
<organism evidence="2 3">
    <name type="scientific">Malus domestica</name>
    <name type="common">Apple</name>
    <name type="synonym">Pyrus malus</name>
    <dbReference type="NCBI Taxonomy" id="3750"/>
    <lineage>
        <taxon>Eukaryota</taxon>
        <taxon>Viridiplantae</taxon>
        <taxon>Streptophyta</taxon>
        <taxon>Embryophyta</taxon>
        <taxon>Tracheophyta</taxon>
        <taxon>Spermatophyta</taxon>
        <taxon>Magnoliopsida</taxon>
        <taxon>eudicotyledons</taxon>
        <taxon>Gunneridae</taxon>
        <taxon>Pentapetalae</taxon>
        <taxon>rosids</taxon>
        <taxon>fabids</taxon>
        <taxon>Rosales</taxon>
        <taxon>Rosaceae</taxon>
        <taxon>Amygdaloideae</taxon>
        <taxon>Maleae</taxon>
        <taxon>Malus</taxon>
    </lineage>
</organism>
<name>A0A498HN21_MALDO</name>
<evidence type="ECO:0000256" key="1">
    <source>
        <dbReference type="SAM" id="Phobius"/>
    </source>
</evidence>
<protein>
    <recommendedName>
        <fullName evidence="4">Peptidase S54 rhomboid domain-containing protein</fullName>
    </recommendedName>
</protein>
<evidence type="ECO:0008006" key="4">
    <source>
        <dbReference type="Google" id="ProtNLM"/>
    </source>
</evidence>
<feature type="transmembrane region" description="Helical" evidence="1">
    <location>
        <begin position="20"/>
        <end position="43"/>
    </location>
</feature>
<evidence type="ECO:0000313" key="2">
    <source>
        <dbReference type="EMBL" id="RXH70955.1"/>
    </source>
</evidence>
<proteinExistence type="predicted"/>
<sequence length="75" mass="8352">MLTGYLVGYAAFRALFNQSPVMNAAGGILGLVIGMLVETFVLFHFEAKEESVDLVFRGSYTYVEGFIDSPIWRPK</sequence>